<dbReference type="Proteomes" id="UP000574390">
    <property type="component" value="Unassembled WGS sequence"/>
</dbReference>
<proteinExistence type="inferred from homology"/>
<comment type="similarity">
    <text evidence="8">Belongs to the acetokinase family.</text>
</comment>
<evidence type="ECO:0000256" key="1">
    <source>
        <dbReference type="ARBA" id="ARBA00022490"/>
    </source>
</evidence>
<feature type="binding site" evidence="8">
    <location>
        <begin position="376"/>
        <end position="380"/>
    </location>
    <ligand>
        <name>ATP</name>
        <dbReference type="ChEBI" id="CHEBI:30616"/>
    </ligand>
</feature>
<dbReference type="Gene3D" id="3.30.420.40">
    <property type="match status" value="2"/>
</dbReference>
<comment type="caution">
    <text evidence="9">The sequence shown here is derived from an EMBL/GenBank/DDBJ whole genome shotgun (WGS) entry which is preliminary data.</text>
</comment>
<feature type="active site" description="Proton donor/acceptor" evidence="8">
    <location>
        <position position="186"/>
    </location>
</feature>
<dbReference type="EC" id="2.7.2.1" evidence="8"/>
<dbReference type="SUPFAM" id="SSF53067">
    <property type="entry name" value="Actin-like ATPase domain"/>
    <property type="match status" value="2"/>
</dbReference>
<feature type="binding site" evidence="8">
    <location>
        <position position="47"/>
    </location>
    <ligand>
        <name>Mg(2+)</name>
        <dbReference type="ChEBI" id="CHEBI:18420"/>
    </ligand>
</feature>
<feature type="binding site" evidence="8">
    <location>
        <position position="54"/>
    </location>
    <ligand>
        <name>ATP</name>
        <dbReference type="ChEBI" id="CHEBI:30616"/>
    </ligand>
</feature>
<evidence type="ECO:0000256" key="2">
    <source>
        <dbReference type="ARBA" id="ARBA00022679"/>
    </source>
</evidence>
<keyword evidence="5 8" id="KW-0418">Kinase</keyword>
<evidence type="ECO:0000256" key="3">
    <source>
        <dbReference type="ARBA" id="ARBA00022723"/>
    </source>
</evidence>
<dbReference type="Pfam" id="PF00871">
    <property type="entry name" value="Acetate_kinase"/>
    <property type="match status" value="1"/>
</dbReference>
<keyword evidence="11" id="KW-1185">Reference proteome</keyword>
<dbReference type="EMBL" id="JABANO010040630">
    <property type="protein sequence ID" value="KAF4683492.1"/>
    <property type="molecule type" value="Genomic_DNA"/>
</dbReference>
<protein>
    <recommendedName>
        <fullName evidence="8">Probable acetate kinase</fullName>
        <ecNumber evidence="8">2.7.2.1</ecNumber>
    </recommendedName>
    <alternativeName>
        <fullName evidence="8">Acetokinase</fullName>
    </alternativeName>
</protein>
<keyword evidence="3 8" id="KW-0479">Metal-binding</keyword>
<feature type="site" description="Transition state stabilizer" evidence="8">
    <location>
        <position position="218"/>
    </location>
</feature>
<evidence type="ECO:0000313" key="11">
    <source>
        <dbReference type="Proteomes" id="UP000553632"/>
    </source>
</evidence>
<evidence type="ECO:0000256" key="6">
    <source>
        <dbReference type="ARBA" id="ARBA00022840"/>
    </source>
</evidence>
<dbReference type="InterPro" id="IPR004372">
    <property type="entry name" value="Ac/propionate_kinase"/>
</dbReference>
<feature type="binding site" evidence="8">
    <location>
        <begin position="321"/>
        <end position="323"/>
    </location>
    <ligand>
        <name>ATP</name>
        <dbReference type="ChEBI" id="CHEBI:30616"/>
    </ligand>
</feature>
<dbReference type="GO" id="GO:0005524">
    <property type="term" value="F:ATP binding"/>
    <property type="evidence" value="ECO:0007669"/>
    <property type="project" value="UniProtKB-KW"/>
</dbReference>
<evidence type="ECO:0000256" key="4">
    <source>
        <dbReference type="ARBA" id="ARBA00022741"/>
    </source>
</evidence>
<dbReference type="Proteomes" id="UP000553632">
    <property type="component" value="Unassembled WGS sequence"/>
</dbReference>
<dbReference type="PROSITE" id="PS01076">
    <property type="entry name" value="ACETATE_KINASE_2"/>
    <property type="match status" value="1"/>
</dbReference>
<evidence type="ECO:0000256" key="5">
    <source>
        <dbReference type="ARBA" id="ARBA00022777"/>
    </source>
</evidence>
<dbReference type="InterPro" id="IPR000890">
    <property type="entry name" value="Aliphatic_acid_kin_short-chain"/>
</dbReference>
<dbReference type="OMA" id="HKYVSQR"/>
<dbReference type="PANTHER" id="PTHR21060:SF21">
    <property type="entry name" value="ACETATE KINASE"/>
    <property type="match status" value="1"/>
</dbReference>
<dbReference type="HAMAP" id="MF_00020">
    <property type="entry name" value="Acetate_kinase"/>
    <property type="match status" value="1"/>
</dbReference>
<dbReference type="InterPro" id="IPR043129">
    <property type="entry name" value="ATPase_NBD"/>
</dbReference>
<dbReference type="GO" id="GO:0008776">
    <property type="term" value="F:acetate kinase activity"/>
    <property type="evidence" value="ECO:0007669"/>
    <property type="project" value="UniProtKB-UniRule"/>
</dbReference>
<dbReference type="GO" id="GO:0006083">
    <property type="term" value="P:acetate metabolic process"/>
    <property type="evidence" value="ECO:0007669"/>
    <property type="project" value="TreeGrafter"/>
</dbReference>
<dbReference type="NCBIfam" id="TIGR00016">
    <property type="entry name" value="ackA"/>
    <property type="match status" value="1"/>
</dbReference>
<sequence>MEVTLPRRNFGLIIMLSSSVGIRTSQLAPMGVRFFASKAPKLVLTLNCGSSSIKYQLLDMNSEDCKVKGLIDSIGTENCKLRFDAESPNERVEQIPNMSYEDAMTSVIEDIKSKPEVKDEGITGVGHRVVHGGPKLTKPTLVTPEVLQEIKNCIKLAPLHNPANAEGIEIAAKILGPDVPHVACFDTAFHSTIPEYANTYAIPYDFSKKLQLKKYGFHGISHQFVSLKAAQQLHLDPSRSNFIVAHLGSGCSATAVHNGKSVDTTMGMTPMDGLVMGTRAGNLDPGVEQYLCEQLNLSIEEVTNILNKKSGLLGVSGISNDMRVLIETSEDESADPETRRRAQLAIDMFVYRLSRYIASLMVSASSRLDALVFTGGIGENSAIIRSRVMQSLKFMRFFENPKYNAVNGVNTNGIITELDSPTLGMVIQTNEELQIAREVLQVLKAVTKN</sequence>
<keyword evidence="1" id="KW-0963">Cytoplasm</keyword>
<evidence type="ECO:0000313" key="9">
    <source>
        <dbReference type="EMBL" id="KAF4683492.1"/>
    </source>
</evidence>
<comment type="catalytic activity">
    <reaction evidence="8">
        <text>acetate + ATP = acetyl phosphate + ADP</text>
        <dbReference type="Rhea" id="RHEA:11352"/>
        <dbReference type="ChEBI" id="CHEBI:22191"/>
        <dbReference type="ChEBI" id="CHEBI:30089"/>
        <dbReference type="ChEBI" id="CHEBI:30616"/>
        <dbReference type="ChEBI" id="CHEBI:456216"/>
        <dbReference type="EC" id="2.7.2.1"/>
    </reaction>
</comment>
<comment type="cofactor">
    <cofactor evidence="8">
        <name>Mg(2+)</name>
        <dbReference type="ChEBI" id="CHEBI:18420"/>
    </cofactor>
</comment>
<keyword evidence="4 8" id="KW-0547">Nucleotide-binding</keyword>
<dbReference type="AlphaFoldDB" id="A0A7J6NHW6"/>
<feature type="binding site" evidence="8">
    <location>
        <begin position="246"/>
        <end position="250"/>
    </location>
    <ligand>
        <name>ATP</name>
        <dbReference type="ChEBI" id="CHEBI:30616"/>
    </ligand>
</feature>
<keyword evidence="7 8" id="KW-0460">Magnesium</keyword>
<evidence type="ECO:0000256" key="8">
    <source>
        <dbReference type="HAMAP-Rule" id="MF_03131"/>
    </source>
</evidence>
<gene>
    <name evidence="10" type="ORF">FOZ62_026550</name>
    <name evidence="9" type="ORF">FOZ63_008241</name>
</gene>
<dbReference type="UniPathway" id="UPA00340">
    <property type="reaction ID" value="UER00458"/>
</dbReference>
<dbReference type="CDD" id="cd24010">
    <property type="entry name" value="ASKHA_NBD_AcK_PK"/>
    <property type="match status" value="1"/>
</dbReference>
<evidence type="ECO:0000313" key="12">
    <source>
        <dbReference type="Proteomes" id="UP000574390"/>
    </source>
</evidence>
<dbReference type="PROSITE" id="PS01075">
    <property type="entry name" value="ACETATE_KINASE_1"/>
    <property type="match status" value="1"/>
</dbReference>
<dbReference type="PANTHER" id="PTHR21060">
    <property type="entry name" value="ACETATE KINASE"/>
    <property type="match status" value="1"/>
</dbReference>
<dbReference type="GO" id="GO:0006085">
    <property type="term" value="P:acetyl-CoA biosynthetic process"/>
    <property type="evidence" value="ECO:0007669"/>
    <property type="project" value="UniProtKB-UniRule"/>
</dbReference>
<reference evidence="11 12" key="1">
    <citation type="submission" date="2020-04" db="EMBL/GenBank/DDBJ databases">
        <title>Perkinsus olseni comparative genomics.</title>
        <authorList>
            <person name="Bogema D.R."/>
        </authorList>
    </citation>
    <scope>NUCLEOTIDE SEQUENCE [LARGE SCALE GENOMIC DNA]</scope>
    <source>
        <strain evidence="10">ATCC PRA-205</strain>
        <strain evidence="9 11">ATCC PRA-207</strain>
    </source>
</reference>
<evidence type="ECO:0000313" key="10">
    <source>
        <dbReference type="EMBL" id="KAF4704105.1"/>
    </source>
</evidence>
<feature type="site" description="Transition state stabilizer" evidence="8">
    <location>
        <position position="279"/>
    </location>
</feature>
<comment type="pathway">
    <text evidence="8">Metabolic intermediate biosynthesis; acetyl-CoA biosynthesis; acetyl-CoA from acetate: step 1/2.</text>
</comment>
<feature type="binding site" evidence="8">
    <location>
        <position position="128"/>
    </location>
    <ligand>
        <name>substrate</name>
    </ligand>
</feature>
<name>A0A7J6NHW6_PEROL</name>
<dbReference type="EMBL" id="JABANM010031720">
    <property type="protein sequence ID" value="KAF4704105.1"/>
    <property type="molecule type" value="Genomic_DNA"/>
</dbReference>
<feature type="binding site" evidence="8">
    <location>
        <position position="431"/>
    </location>
    <ligand>
        <name>Mg(2+)</name>
        <dbReference type="ChEBI" id="CHEBI:18420"/>
    </ligand>
</feature>
<accession>A0A7J6NHW6</accession>
<dbReference type="InterPro" id="IPR023865">
    <property type="entry name" value="Aliphatic_acid_kinase_CS"/>
</dbReference>
<keyword evidence="2 8" id="KW-0808">Transferase</keyword>
<evidence type="ECO:0000256" key="7">
    <source>
        <dbReference type="ARBA" id="ARBA00022842"/>
    </source>
</evidence>
<organism evidence="9 11">
    <name type="scientific">Perkinsus olseni</name>
    <name type="common">Perkinsus atlanticus</name>
    <dbReference type="NCBI Taxonomy" id="32597"/>
    <lineage>
        <taxon>Eukaryota</taxon>
        <taxon>Sar</taxon>
        <taxon>Alveolata</taxon>
        <taxon>Perkinsozoa</taxon>
        <taxon>Perkinsea</taxon>
        <taxon>Perkinsida</taxon>
        <taxon>Perkinsidae</taxon>
        <taxon>Perkinsus</taxon>
    </lineage>
</organism>
<dbReference type="GO" id="GO:0005829">
    <property type="term" value="C:cytosol"/>
    <property type="evidence" value="ECO:0007669"/>
    <property type="project" value="TreeGrafter"/>
</dbReference>
<keyword evidence="6 8" id="KW-0067">ATP-binding</keyword>
<dbReference type="GO" id="GO:0000287">
    <property type="term" value="F:magnesium ion binding"/>
    <property type="evidence" value="ECO:0007669"/>
    <property type="project" value="UniProtKB-UniRule"/>
</dbReference>
<dbReference type="PRINTS" id="PR00471">
    <property type="entry name" value="ACETATEKNASE"/>
</dbReference>